<dbReference type="Proteomes" id="UP000243197">
    <property type="component" value="Chromosome"/>
</dbReference>
<dbReference type="KEGG" id="ise:JBKA6_0566"/>
<dbReference type="OrthoDB" id="1493636at2"/>
<proteinExistence type="predicted"/>
<organism evidence="1 2">
    <name type="scientific">Ichthyobacterium seriolicida</name>
    <dbReference type="NCBI Taxonomy" id="242600"/>
    <lineage>
        <taxon>Bacteria</taxon>
        <taxon>Pseudomonadati</taxon>
        <taxon>Bacteroidota</taxon>
        <taxon>Flavobacteriia</taxon>
        <taxon>Flavobacteriales</taxon>
        <taxon>Ichthyobacteriaceae</taxon>
        <taxon>Ichthyobacterium</taxon>
    </lineage>
</organism>
<evidence type="ECO:0000313" key="1">
    <source>
        <dbReference type="EMBL" id="BAV94579.1"/>
    </source>
</evidence>
<name>A0A1J1E9J9_9FLAO</name>
<dbReference type="AlphaFoldDB" id="A0A1J1E9J9"/>
<dbReference type="EMBL" id="AP014564">
    <property type="protein sequence ID" value="BAV94579.1"/>
    <property type="molecule type" value="Genomic_DNA"/>
</dbReference>
<sequence>MSYFKFYLLAVTVIFLNSCKNDKYNNVRGSVIFDNIKNNSDVFKISKVGSKNIKGDVIRSNNEYVYIYHNKKINVFDEKLDSLRSIKIDQKVYKYLQSFESIFIFDNYLFFSKNRTSISIYDLNNDTLKEIRPPKDFVIDEFVIISQTDILVFGAKRKPDRHEETTNGFYRFYLDKDSNSLNNPVLIQEVELNKNSVEASLRMLGYFFLNGEKVTYNNYYLNKTHVLDLEKDKLITVTSRHPVSDLTLDKFKFTGDLYYNYMYREKKVGEIYFASIAIDDYLLNFNANKKGILLELYSVLNKTHIGSYLFDQTIDFYNSGSITVKKIHKDLYLFSDYDNKILYKIERKN</sequence>
<accession>A0A1J1E9J9</accession>
<gene>
    <name evidence="1" type="ORF">JBKA6_0566</name>
</gene>
<evidence type="ECO:0000313" key="2">
    <source>
        <dbReference type="Proteomes" id="UP000243197"/>
    </source>
</evidence>
<keyword evidence="2" id="KW-1185">Reference proteome</keyword>
<reference evidence="1 2" key="1">
    <citation type="submission" date="2014-03" db="EMBL/GenBank/DDBJ databases">
        <title>complete genome sequence of Flavobacteriaceae bacterium JBKA-6.</title>
        <authorList>
            <person name="Takano T."/>
            <person name="Nakamura Y."/>
            <person name="Takuma S."/>
            <person name="Yasuike M."/>
            <person name="Matsuyama T."/>
            <person name="Sakai T."/>
            <person name="Fujiwara A."/>
            <person name="Kimoto K."/>
            <person name="Fukuda Y."/>
            <person name="Kondo H."/>
            <person name="Hirono I."/>
            <person name="Nakayasu C."/>
        </authorList>
    </citation>
    <scope>NUCLEOTIDE SEQUENCE [LARGE SCALE GENOMIC DNA]</scope>
    <source>
        <strain evidence="1 2">JBKA-6</strain>
    </source>
</reference>
<dbReference type="RefSeq" id="WP_096685684.1">
    <property type="nucleotide sequence ID" value="NZ_AP014564.1"/>
</dbReference>
<protein>
    <submittedName>
        <fullName evidence="1">Uncharacterized protein</fullName>
    </submittedName>
</protein>